<dbReference type="PROSITE" id="PS00519">
    <property type="entry name" value="HTH_ASNC_1"/>
    <property type="match status" value="1"/>
</dbReference>
<dbReference type="PRINTS" id="PR00033">
    <property type="entry name" value="HTHASNC"/>
</dbReference>
<evidence type="ECO:0000256" key="3">
    <source>
        <dbReference type="ARBA" id="ARBA00023163"/>
    </source>
</evidence>
<dbReference type="SMART" id="SM00344">
    <property type="entry name" value="HTH_ASNC"/>
    <property type="match status" value="1"/>
</dbReference>
<accession>A0A0D9AW13</accession>
<dbReference type="InterPro" id="IPR036388">
    <property type="entry name" value="WH-like_DNA-bd_sf"/>
</dbReference>
<dbReference type="GO" id="GO:0006355">
    <property type="term" value="P:regulation of DNA-templated transcription"/>
    <property type="evidence" value="ECO:0007669"/>
    <property type="project" value="UniProtKB-ARBA"/>
</dbReference>
<evidence type="ECO:0000259" key="5">
    <source>
        <dbReference type="PROSITE" id="PS50956"/>
    </source>
</evidence>
<feature type="domain" description="HTH asnC-type" evidence="5">
    <location>
        <begin position="4"/>
        <end position="70"/>
    </location>
</feature>
<dbReference type="CDD" id="cd00090">
    <property type="entry name" value="HTH_ARSR"/>
    <property type="match status" value="1"/>
</dbReference>
<dbReference type="AlphaFoldDB" id="A0A0D9AW13"/>
<dbReference type="InterPro" id="IPR036390">
    <property type="entry name" value="WH_DNA-bd_sf"/>
</dbReference>
<dbReference type="OrthoDB" id="166264at2"/>
<dbReference type="PANTHER" id="PTHR30154">
    <property type="entry name" value="LEUCINE-RESPONSIVE REGULATORY PROTEIN"/>
    <property type="match status" value="1"/>
</dbReference>
<dbReference type="PROSITE" id="PS50956">
    <property type="entry name" value="HTH_ASNC_2"/>
    <property type="match status" value="1"/>
</dbReference>
<evidence type="ECO:0000256" key="2">
    <source>
        <dbReference type="ARBA" id="ARBA00023125"/>
    </source>
</evidence>
<dbReference type="PATRIC" id="fig|316.101.peg.4078"/>
<dbReference type="RefSeq" id="WP_045159975.1">
    <property type="nucleotide sequence ID" value="NZ_JYHV01000001.1"/>
</dbReference>
<name>A0A0D9AW13_STUST</name>
<dbReference type="InterPro" id="IPR019887">
    <property type="entry name" value="Tscrpt_reg_AsnC/Lrp_C"/>
</dbReference>
<dbReference type="Pfam" id="PF01037">
    <property type="entry name" value="AsnC_trans_reg"/>
    <property type="match status" value="1"/>
</dbReference>
<dbReference type="Pfam" id="PF13412">
    <property type="entry name" value="HTH_24"/>
    <property type="match status" value="1"/>
</dbReference>
<feature type="region of interest" description="Disordered" evidence="4">
    <location>
        <begin position="148"/>
        <end position="168"/>
    </location>
</feature>
<dbReference type="EMBL" id="JYHV01000001">
    <property type="protein sequence ID" value="KJH85210.1"/>
    <property type="molecule type" value="Genomic_DNA"/>
</dbReference>
<dbReference type="Gene3D" id="1.10.10.10">
    <property type="entry name" value="Winged helix-like DNA-binding domain superfamily/Winged helix DNA-binding domain"/>
    <property type="match status" value="1"/>
</dbReference>
<keyword evidence="3" id="KW-0804">Transcription</keyword>
<dbReference type="InterPro" id="IPR011008">
    <property type="entry name" value="Dimeric_a/b-barrel"/>
</dbReference>
<evidence type="ECO:0000256" key="1">
    <source>
        <dbReference type="ARBA" id="ARBA00023015"/>
    </source>
</evidence>
<dbReference type="Proteomes" id="UP000032487">
    <property type="component" value="Unassembled WGS sequence"/>
</dbReference>
<dbReference type="InterPro" id="IPR019885">
    <property type="entry name" value="Tscrpt_reg_HTH_AsnC-type_CS"/>
</dbReference>
<keyword evidence="1" id="KW-0805">Transcription regulation</keyword>
<dbReference type="Gene3D" id="3.30.70.920">
    <property type="match status" value="1"/>
</dbReference>
<comment type="caution">
    <text evidence="6">The sequence shown here is derived from an EMBL/GenBank/DDBJ whole genome shotgun (WGS) entry which is preliminary data.</text>
</comment>
<gene>
    <name evidence="6" type="ORF">UF78_00095</name>
</gene>
<dbReference type="SUPFAM" id="SSF46785">
    <property type="entry name" value="Winged helix' DNA-binding domain"/>
    <property type="match status" value="1"/>
</dbReference>
<evidence type="ECO:0000313" key="6">
    <source>
        <dbReference type="EMBL" id="KJH85210.1"/>
    </source>
</evidence>
<dbReference type="GO" id="GO:0043200">
    <property type="term" value="P:response to amino acid"/>
    <property type="evidence" value="ECO:0007669"/>
    <property type="project" value="TreeGrafter"/>
</dbReference>
<organism evidence="6 7">
    <name type="scientific">Stutzerimonas stutzeri</name>
    <name type="common">Pseudomonas stutzeri</name>
    <dbReference type="NCBI Taxonomy" id="316"/>
    <lineage>
        <taxon>Bacteria</taxon>
        <taxon>Pseudomonadati</taxon>
        <taxon>Pseudomonadota</taxon>
        <taxon>Gammaproteobacteria</taxon>
        <taxon>Pseudomonadales</taxon>
        <taxon>Pseudomonadaceae</taxon>
        <taxon>Stutzerimonas</taxon>
    </lineage>
</organism>
<reference evidence="6 7" key="1">
    <citation type="submission" date="2015-02" db="EMBL/GenBank/DDBJ databases">
        <title>Draft genome sequence of Pseudomonas stutzeri NT0128 isolated from wheat (Triticum turgidum) rhizosphere.</title>
        <authorList>
            <person name="Tovi N."/>
            <person name="Frenk S."/>
            <person name="Hadar Y."/>
            <person name="Minz D."/>
        </authorList>
    </citation>
    <scope>NUCLEOTIDE SEQUENCE [LARGE SCALE GENOMIC DNA]</scope>
    <source>
        <strain evidence="6 7">NT0128</strain>
    </source>
</reference>
<keyword evidence="2" id="KW-0238">DNA-binding</keyword>
<dbReference type="PANTHER" id="PTHR30154:SF34">
    <property type="entry name" value="TRANSCRIPTIONAL REGULATOR AZLB"/>
    <property type="match status" value="1"/>
</dbReference>
<proteinExistence type="predicted"/>
<protein>
    <submittedName>
        <fullName evidence="6">AsnC family transcriptional regulator</fullName>
    </submittedName>
</protein>
<dbReference type="GO" id="GO:0005829">
    <property type="term" value="C:cytosol"/>
    <property type="evidence" value="ECO:0007669"/>
    <property type="project" value="TreeGrafter"/>
</dbReference>
<evidence type="ECO:0000256" key="4">
    <source>
        <dbReference type="SAM" id="MobiDB-lite"/>
    </source>
</evidence>
<dbReference type="InterPro" id="IPR019888">
    <property type="entry name" value="Tscrpt_reg_AsnC-like"/>
</dbReference>
<dbReference type="InterPro" id="IPR011991">
    <property type="entry name" value="ArsR-like_HTH"/>
</dbReference>
<dbReference type="InterPro" id="IPR000485">
    <property type="entry name" value="AsnC-type_HTH_dom"/>
</dbReference>
<dbReference type="SUPFAM" id="SSF54909">
    <property type="entry name" value="Dimeric alpha+beta barrel"/>
    <property type="match status" value="1"/>
</dbReference>
<dbReference type="GO" id="GO:0043565">
    <property type="term" value="F:sequence-specific DNA binding"/>
    <property type="evidence" value="ECO:0007669"/>
    <property type="project" value="InterPro"/>
</dbReference>
<sequence>MHKLDRYDLKILRILSGDGRITKSALAEAINLSVTPAWERVRKLEAAGLVRGYRALIDWGALFRTQQVLVEISLARHTAQDMRRFEQRLAEAPEVAFCYATGGGIDYIAMIRARDVDHYQRFIDQLLLEDLGIERYYTYIVTKSVKRDEGGPPAGLDDERSAPNSEAF</sequence>
<evidence type="ECO:0000313" key="7">
    <source>
        <dbReference type="Proteomes" id="UP000032487"/>
    </source>
</evidence>